<dbReference type="PANTHER" id="PTHR21087:SF16">
    <property type="entry name" value="SHIKIMATE KINASE 1, CHLOROPLASTIC"/>
    <property type="match status" value="1"/>
</dbReference>
<dbReference type="GO" id="GO:0000287">
    <property type="term" value="F:magnesium ion binding"/>
    <property type="evidence" value="ECO:0007669"/>
    <property type="project" value="UniProtKB-UniRule"/>
</dbReference>
<keyword evidence="7" id="KW-0479">Metal-binding</keyword>
<keyword evidence="1 7" id="KW-0028">Amino-acid biosynthesis</keyword>
<comment type="caution">
    <text evidence="8">The sequence shown here is derived from an EMBL/GenBank/DDBJ whole genome shotgun (WGS) entry which is preliminary data.</text>
</comment>
<feature type="binding site" evidence="7">
    <location>
        <position position="57"/>
    </location>
    <ligand>
        <name>substrate</name>
    </ligand>
</feature>
<dbReference type="Gene3D" id="3.40.50.300">
    <property type="entry name" value="P-loop containing nucleotide triphosphate hydrolases"/>
    <property type="match status" value="1"/>
</dbReference>
<dbReference type="HAMAP" id="MF_00109">
    <property type="entry name" value="Shikimate_kinase"/>
    <property type="match status" value="1"/>
</dbReference>
<keyword evidence="3 7" id="KW-0547">Nucleotide-binding</keyword>
<sequence>MKKIILLGYMGCGKSTIAKELSKKLEIPFVDLDEFIEKKVKMTIKSIFAEKGEIHFRKLEHEYFVELLNFTEPIIIGLGGGTPCYANNHELLKGEDVFSIYLKASIETLVARLSLNKSNRPLIADKTDVEMKEFIATHLFERSYYYNQAQHIVPVDQKTIEETVEDILAILA</sequence>
<dbReference type="EC" id="2.7.1.71" evidence="7"/>
<dbReference type="GO" id="GO:0004765">
    <property type="term" value="F:shikimate kinase activity"/>
    <property type="evidence" value="ECO:0007669"/>
    <property type="project" value="UniProtKB-UniRule"/>
</dbReference>
<comment type="pathway">
    <text evidence="7">Metabolic intermediate biosynthesis; chorismate biosynthesis; chorismate from D-erythrose 4-phosphate and phosphoenolpyruvate: step 5/7.</text>
</comment>
<keyword evidence="4 7" id="KW-0418">Kinase</keyword>
<dbReference type="InterPro" id="IPR031322">
    <property type="entry name" value="Shikimate/glucono_kinase"/>
</dbReference>
<evidence type="ECO:0000256" key="4">
    <source>
        <dbReference type="ARBA" id="ARBA00022777"/>
    </source>
</evidence>
<evidence type="ECO:0000256" key="5">
    <source>
        <dbReference type="ARBA" id="ARBA00022840"/>
    </source>
</evidence>
<evidence type="ECO:0000313" key="8">
    <source>
        <dbReference type="EMBL" id="RVT77354.1"/>
    </source>
</evidence>
<dbReference type="EMBL" id="SACJ01000003">
    <property type="protein sequence ID" value="RVT77354.1"/>
    <property type="molecule type" value="Genomic_DNA"/>
</dbReference>
<comment type="function">
    <text evidence="7">Catalyzes the specific phosphorylation of the 3-hydroxyl group of shikimic acid using ATP as a cosubstrate.</text>
</comment>
<proteinExistence type="inferred from homology"/>
<protein>
    <recommendedName>
        <fullName evidence="7">Shikimate kinase</fullName>
        <shortName evidence="7">SK</shortName>
        <ecNumber evidence="7">2.7.1.71</ecNumber>
    </recommendedName>
</protein>
<evidence type="ECO:0000256" key="7">
    <source>
        <dbReference type="HAMAP-Rule" id="MF_00109"/>
    </source>
</evidence>
<dbReference type="AlphaFoldDB" id="A0A3S2U6M0"/>
<dbReference type="PANTHER" id="PTHR21087">
    <property type="entry name" value="SHIKIMATE KINASE"/>
    <property type="match status" value="1"/>
</dbReference>
<dbReference type="OrthoDB" id="9800332at2"/>
<evidence type="ECO:0000256" key="1">
    <source>
        <dbReference type="ARBA" id="ARBA00022605"/>
    </source>
</evidence>
<dbReference type="UniPathway" id="UPA00053">
    <property type="reaction ID" value="UER00088"/>
</dbReference>
<dbReference type="SUPFAM" id="SSF52540">
    <property type="entry name" value="P-loop containing nucleoside triphosphate hydrolases"/>
    <property type="match status" value="1"/>
</dbReference>
<comment type="caution">
    <text evidence="7">Lacks conserved residue(s) required for the propagation of feature annotation.</text>
</comment>
<dbReference type="GO" id="GO:0005829">
    <property type="term" value="C:cytosol"/>
    <property type="evidence" value="ECO:0007669"/>
    <property type="project" value="TreeGrafter"/>
</dbReference>
<accession>A0A3S2U6M0</accession>
<dbReference type="RefSeq" id="WP_128193994.1">
    <property type="nucleotide sequence ID" value="NZ_SACJ01000003.1"/>
</dbReference>
<comment type="subunit">
    <text evidence="7">Monomer.</text>
</comment>
<feature type="binding site" evidence="7">
    <location>
        <position position="33"/>
    </location>
    <ligand>
        <name>substrate</name>
    </ligand>
</feature>
<keyword evidence="7" id="KW-0963">Cytoplasm</keyword>
<keyword evidence="5 7" id="KW-0067">ATP-binding</keyword>
<feature type="binding site" evidence="7">
    <location>
        <begin position="11"/>
        <end position="16"/>
    </location>
    <ligand>
        <name>ATP</name>
        <dbReference type="ChEBI" id="CHEBI:30616"/>
    </ligand>
</feature>
<name>A0A3S2U6M0_9FLAO</name>
<dbReference type="GO" id="GO:0005524">
    <property type="term" value="F:ATP binding"/>
    <property type="evidence" value="ECO:0007669"/>
    <property type="project" value="UniProtKB-UniRule"/>
</dbReference>
<feature type="binding site" evidence="7">
    <location>
        <position position="15"/>
    </location>
    <ligand>
        <name>Mg(2+)</name>
        <dbReference type="ChEBI" id="CHEBI:18420"/>
    </ligand>
</feature>
<dbReference type="PRINTS" id="PR01100">
    <property type="entry name" value="SHIKIMTKNASE"/>
</dbReference>
<keyword evidence="9" id="KW-1185">Reference proteome</keyword>
<keyword evidence="7" id="KW-0460">Magnesium</keyword>
<dbReference type="InterPro" id="IPR027417">
    <property type="entry name" value="P-loop_NTPase"/>
</dbReference>
<evidence type="ECO:0000256" key="6">
    <source>
        <dbReference type="ARBA" id="ARBA00023141"/>
    </source>
</evidence>
<gene>
    <name evidence="7" type="primary">aroK</name>
    <name evidence="8" type="ORF">EOD40_05950</name>
</gene>
<dbReference type="GO" id="GO:0009073">
    <property type="term" value="P:aromatic amino acid family biosynthetic process"/>
    <property type="evidence" value="ECO:0007669"/>
    <property type="project" value="UniProtKB-KW"/>
</dbReference>
<dbReference type="GO" id="GO:0008652">
    <property type="term" value="P:amino acid biosynthetic process"/>
    <property type="evidence" value="ECO:0007669"/>
    <property type="project" value="UniProtKB-KW"/>
</dbReference>
<keyword evidence="2 7" id="KW-0808">Transferase</keyword>
<feature type="binding site" evidence="7">
    <location>
        <position position="80"/>
    </location>
    <ligand>
        <name>substrate</name>
    </ligand>
</feature>
<feature type="binding site" evidence="7">
    <location>
        <position position="120"/>
    </location>
    <ligand>
        <name>ATP</name>
        <dbReference type="ChEBI" id="CHEBI:30616"/>
    </ligand>
</feature>
<comment type="subcellular location">
    <subcellularLocation>
        <location evidence="7">Cytoplasm</location>
    </subcellularLocation>
</comment>
<dbReference type="GO" id="GO:0009423">
    <property type="term" value="P:chorismate biosynthetic process"/>
    <property type="evidence" value="ECO:0007669"/>
    <property type="project" value="UniProtKB-UniRule"/>
</dbReference>
<dbReference type="Proteomes" id="UP000285211">
    <property type="component" value="Unassembled WGS sequence"/>
</dbReference>
<reference evidence="8 9" key="1">
    <citation type="submission" date="2019-01" db="EMBL/GenBank/DDBJ databases">
        <authorList>
            <person name="Chen W.-M."/>
        </authorList>
    </citation>
    <scope>NUCLEOTIDE SEQUENCE [LARGE SCALE GENOMIC DNA]</scope>
    <source>
        <strain evidence="8 9">BBQ-12</strain>
    </source>
</reference>
<evidence type="ECO:0000313" key="9">
    <source>
        <dbReference type="Proteomes" id="UP000285211"/>
    </source>
</evidence>
<comment type="catalytic activity">
    <reaction evidence="7">
        <text>shikimate + ATP = 3-phosphoshikimate + ADP + H(+)</text>
        <dbReference type="Rhea" id="RHEA:13121"/>
        <dbReference type="ChEBI" id="CHEBI:15378"/>
        <dbReference type="ChEBI" id="CHEBI:30616"/>
        <dbReference type="ChEBI" id="CHEBI:36208"/>
        <dbReference type="ChEBI" id="CHEBI:145989"/>
        <dbReference type="ChEBI" id="CHEBI:456216"/>
        <dbReference type="EC" id="2.7.1.71"/>
    </reaction>
</comment>
<comment type="similarity">
    <text evidence="7">Belongs to the shikimate kinase family.</text>
</comment>
<evidence type="ECO:0000256" key="2">
    <source>
        <dbReference type="ARBA" id="ARBA00022679"/>
    </source>
</evidence>
<dbReference type="InterPro" id="IPR000623">
    <property type="entry name" value="Shikimate_kinase/TSH1"/>
</dbReference>
<dbReference type="CDD" id="cd00464">
    <property type="entry name" value="SK"/>
    <property type="match status" value="1"/>
</dbReference>
<keyword evidence="6 7" id="KW-0057">Aromatic amino acid biosynthesis</keyword>
<organism evidence="8 9">
    <name type="scientific">Flavobacterium sufflavum</name>
    <dbReference type="NCBI Taxonomy" id="1921138"/>
    <lineage>
        <taxon>Bacteria</taxon>
        <taxon>Pseudomonadati</taxon>
        <taxon>Bacteroidota</taxon>
        <taxon>Flavobacteriia</taxon>
        <taxon>Flavobacteriales</taxon>
        <taxon>Flavobacteriaceae</taxon>
        <taxon>Flavobacterium</taxon>
    </lineage>
</organism>
<dbReference type="Pfam" id="PF01202">
    <property type="entry name" value="SKI"/>
    <property type="match status" value="1"/>
</dbReference>
<feature type="binding site" evidence="7">
    <location>
        <position position="142"/>
    </location>
    <ligand>
        <name>substrate</name>
    </ligand>
</feature>
<comment type="cofactor">
    <cofactor evidence="7">
        <name>Mg(2+)</name>
        <dbReference type="ChEBI" id="CHEBI:18420"/>
    </cofactor>
    <text evidence="7">Binds 1 Mg(2+) ion per subunit.</text>
</comment>
<evidence type="ECO:0000256" key="3">
    <source>
        <dbReference type="ARBA" id="ARBA00022741"/>
    </source>
</evidence>